<feature type="domain" description="SH3" evidence="10">
    <location>
        <begin position="494"/>
        <end position="557"/>
    </location>
</feature>
<dbReference type="InterPro" id="IPR002110">
    <property type="entry name" value="Ankyrin_rpt"/>
</dbReference>
<evidence type="ECO:0000256" key="8">
    <source>
        <dbReference type="PROSITE-ProRule" id="PRU00192"/>
    </source>
</evidence>
<dbReference type="InterPro" id="IPR036028">
    <property type="entry name" value="SH3-like_dom_sf"/>
</dbReference>
<dbReference type="PANTHER" id="PTHR24131">
    <property type="entry name" value="APOPTOSIS-STIMULATING OF P53 PROTEIN"/>
    <property type="match status" value="1"/>
</dbReference>
<dbReference type="InterPro" id="IPR047163">
    <property type="entry name" value="ASPP1/2"/>
</dbReference>
<evidence type="ECO:0000313" key="12">
    <source>
        <dbReference type="Proteomes" id="UP000225706"/>
    </source>
</evidence>
<organism evidence="11 12">
    <name type="scientific">Stylophora pistillata</name>
    <name type="common">Smooth cauliflower coral</name>
    <dbReference type="NCBI Taxonomy" id="50429"/>
    <lineage>
        <taxon>Eukaryota</taxon>
        <taxon>Metazoa</taxon>
        <taxon>Cnidaria</taxon>
        <taxon>Anthozoa</taxon>
        <taxon>Hexacorallia</taxon>
        <taxon>Scleractinia</taxon>
        <taxon>Astrocoeniina</taxon>
        <taxon>Pocilloporidae</taxon>
        <taxon>Stylophora</taxon>
    </lineage>
</organism>
<feature type="repeat" description="ANK" evidence="7">
    <location>
        <begin position="395"/>
        <end position="427"/>
    </location>
</feature>
<protein>
    <submittedName>
        <fullName evidence="11">Apoptosis-stimulating of p53 protein 1</fullName>
    </submittedName>
</protein>
<evidence type="ECO:0000256" key="4">
    <source>
        <dbReference type="ARBA" id="ARBA00022737"/>
    </source>
</evidence>
<evidence type="ECO:0000256" key="3">
    <source>
        <dbReference type="ARBA" id="ARBA00022703"/>
    </source>
</evidence>
<gene>
    <name evidence="11" type="primary">PPP1R13B</name>
    <name evidence="11" type="ORF">AWC38_SpisGene11790</name>
</gene>
<dbReference type="PROSITE" id="PS50002">
    <property type="entry name" value="SH3"/>
    <property type="match status" value="1"/>
</dbReference>
<dbReference type="PRINTS" id="PR00452">
    <property type="entry name" value="SH3DOMAIN"/>
</dbReference>
<dbReference type="Pfam" id="PF12796">
    <property type="entry name" value="Ank_2"/>
    <property type="match status" value="1"/>
</dbReference>
<evidence type="ECO:0000256" key="2">
    <source>
        <dbReference type="ARBA" id="ARBA00022443"/>
    </source>
</evidence>
<dbReference type="PROSITE" id="PS50088">
    <property type="entry name" value="ANK_REPEAT"/>
    <property type="match status" value="2"/>
</dbReference>
<feature type="compositionally biased region" description="Basic and acidic residues" evidence="9">
    <location>
        <begin position="23"/>
        <end position="41"/>
    </location>
</feature>
<dbReference type="OrthoDB" id="10038642at2759"/>
<keyword evidence="2 8" id="KW-0728">SH3 domain</keyword>
<feature type="repeat" description="ANK" evidence="7">
    <location>
        <begin position="428"/>
        <end position="460"/>
    </location>
</feature>
<dbReference type="GO" id="GO:0006915">
    <property type="term" value="P:apoptotic process"/>
    <property type="evidence" value="ECO:0007669"/>
    <property type="project" value="UniProtKB-KW"/>
</dbReference>
<feature type="compositionally biased region" description="Basic and acidic residues" evidence="9">
    <location>
        <begin position="150"/>
        <end position="160"/>
    </location>
</feature>
<evidence type="ECO:0000256" key="9">
    <source>
        <dbReference type="SAM" id="MobiDB-lite"/>
    </source>
</evidence>
<dbReference type="STRING" id="50429.A0A2B4S5A5"/>
<dbReference type="Pfam" id="PF00018">
    <property type="entry name" value="SH3_1"/>
    <property type="match status" value="1"/>
</dbReference>
<keyword evidence="6" id="KW-0539">Nucleus</keyword>
<feature type="compositionally biased region" description="Polar residues" evidence="9">
    <location>
        <begin position="43"/>
        <end position="75"/>
    </location>
</feature>
<name>A0A2B4S5A5_STYPI</name>
<evidence type="ECO:0000259" key="10">
    <source>
        <dbReference type="PROSITE" id="PS50002"/>
    </source>
</evidence>
<comment type="caution">
    <text evidence="11">The sequence shown here is derived from an EMBL/GenBank/DDBJ whole genome shotgun (WGS) entry which is preliminary data.</text>
</comment>
<dbReference type="EMBL" id="LSMT01000201">
    <property type="protein sequence ID" value="PFX23655.1"/>
    <property type="molecule type" value="Genomic_DNA"/>
</dbReference>
<evidence type="ECO:0000256" key="5">
    <source>
        <dbReference type="ARBA" id="ARBA00023043"/>
    </source>
</evidence>
<feature type="region of interest" description="Disordered" evidence="9">
    <location>
        <begin position="1"/>
        <end position="188"/>
    </location>
</feature>
<keyword evidence="5 7" id="KW-0040">ANK repeat</keyword>
<feature type="compositionally biased region" description="Polar residues" evidence="9">
    <location>
        <begin position="331"/>
        <end position="340"/>
    </location>
</feature>
<evidence type="ECO:0000256" key="1">
    <source>
        <dbReference type="ARBA" id="ARBA00004123"/>
    </source>
</evidence>
<dbReference type="AlphaFoldDB" id="A0A2B4S5A5"/>
<evidence type="ECO:0000256" key="7">
    <source>
        <dbReference type="PROSITE-ProRule" id="PRU00023"/>
    </source>
</evidence>
<proteinExistence type="predicted"/>
<reference evidence="12" key="1">
    <citation type="journal article" date="2017" name="bioRxiv">
        <title>Comparative analysis of the genomes of Stylophora pistillata and Acropora digitifera provides evidence for extensive differences between species of corals.</title>
        <authorList>
            <person name="Voolstra C.R."/>
            <person name="Li Y."/>
            <person name="Liew Y.J."/>
            <person name="Baumgarten S."/>
            <person name="Zoccola D."/>
            <person name="Flot J.-F."/>
            <person name="Tambutte S."/>
            <person name="Allemand D."/>
            <person name="Aranda M."/>
        </authorList>
    </citation>
    <scope>NUCLEOTIDE SEQUENCE [LARGE SCALE GENOMIC DNA]</scope>
</reference>
<dbReference type="InterPro" id="IPR001452">
    <property type="entry name" value="SH3_domain"/>
</dbReference>
<feature type="region of interest" description="Disordered" evidence="9">
    <location>
        <begin position="319"/>
        <end position="360"/>
    </location>
</feature>
<dbReference type="SMART" id="SM00326">
    <property type="entry name" value="SH3"/>
    <property type="match status" value="1"/>
</dbReference>
<keyword evidence="12" id="KW-1185">Reference proteome</keyword>
<dbReference type="SUPFAM" id="SSF50044">
    <property type="entry name" value="SH3-domain"/>
    <property type="match status" value="1"/>
</dbReference>
<dbReference type="Proteomes" id="UP000225706">
    <property type="component" value="Unassembled WGS sequence"/>
</dbReference>
<feature type="compositionally biased region" description="Low complexity" evidence="9">
    <location>
        <begin position="8"/>
        <end position="22"/>
    </location>
</feature>
<comment type="subcellular location">
    <subcellularLocation>
        <location evidence="1">Nucleus</location>
    </subcellularLocation>
</comment>
<dbReference type="GO" id="GO:0005634">
    <property type="term" value="C:nucleus"/>
    <property type="evidence" value="ECO:0007669"/>
    <property type="project" value="UniProtKB-SubCell"/>
</dbReference>
<feature type="compositionally biased region" description="Polar residues" evidence="9">
    <location>
        <begin position="250"/>
        <end position="261"/>
    </location>
</feature>
<accession>A0A2B4S5A5</accession>
<evidence type="ECO:0000256" key="6">
    <source>
        <dbReference type="ARBA" id="ARBA00023242"/>
    </source>
</evidence>
<dbReference type="Gene3D" id="1.25.40.20">
    <property type="entry name" value="Ankyrin repeat-containing domain"/>
    <property type="match status" value="1"/>
</dbReference>
<feature type="compositionally biased region" description="Basic and acidic residues" evidence="9">
    <location>
        <begin position="114"/>
        <end position="142"/>
    </location>
</feature>
<sequence>MFHGVAPTSSEGESLLSGTSNESNEKERKEFGDDGNLDKKTGLINTQTDNKAQGNTNARPNSKQVVSSFNIQLSSRGKKAKEGQEEISSPEKMSRSHPGEENNESSEPVSSRRKIFDGKEPTDDKGRLSSKNERINSERNRAPPEIGPFYHDRDNLKPESGRLSSGVGRQDSESIRISPKCGSDGAITNTPIDSYSELPLFSTTNVPNAGGNFQKSQIQQAGLFKNVFCSSEDGIHGSNAELRPKDSYNKNDTLSGTNQGQRNLETKENVTVKDFPVDINNISTATPLSVNGDIRLASQLNNSLSERPQGKQTIDDTSNVAQANGDVPCNSLENLSSSPTEKAPTPAQKTSKKKKPRRVSLDPHAVLLDAAVEGELDLVKQVVREVDDPNKPNNDGITALHNAVCASHDEVVQFLVEFGVDINSPDSHGWTPLHCAAANNATELARFLNEHGACIFAATSLEKKTPMQCCERGVPGYFSCMKYLNDVQENFGLVNDGRVYALYTYTAVKDDELSFECGEELLVLTRGDETEKEWWWARNNREETGYIPRNLLGLHPRISPV</sequence>
<dbReference type="SUPFAM" id="SSF48403">
    <property type="entry name" value="Ankyrin repeat"/>
    <property type="match status" value="1"/>
</dbReference>
<keyword evidence="3" id="KW-0053">Apoptosis</keyword>
<dbReference type="SMART" id="SM00248">
    <property type="entry name" value="ANK"/>
    <property type="match status" value="3"/>
</dbReference>
<dbReference type="PROSITE" id="PS50297">
    <property type="entry name" value="ANK_REP_REGION"/>
    <property type="match status" value="2"/>
</dbReference>
<dbReference type="PANTHER" id="PTHR24131:SF10">
    <property type="entry name" value="ANKYRIN-REPEAT, SH3-DOMAIN, AND PROLINE-RICH-REGION CONTAINING PROTEIN, ISOFORM B"/>
    <property type="match status" value="1"/>
</dbReference>
<dbReference type="InterPro" id="IPR036770">
    <property type="entry name" value="Ankyrin_rpt-contain_sf"/>
</dbReference>
<dbReference type="GO" id="GO:0042981">
    <property type="term" value="P:regulation of apoptotic process"/>
    <property type="evidence" value="ECO:0007669"/>
    <property type="project" value="InterPro"/>
</dbReference>
<feature type="region of interest" description="Disordered" evidence="9">
    <location>
        <begin position="236"/>
        <end position="261"/>
    </location>
</feature>
<dbReference type="GO" id="GO:0002039">
    <property type="term" value="F:p53 binding"/>
    <property type="evidence" value="ECO:0007669"/>
    <property type="project" value="InterPro"/>
</dbReference>
<evidence type="ECO:0000313" key="11">
    <source>
        <dbReference type="EMBL" id="PFX23655.1"/>
    </source>
</evidence>
<keyword evidence="4" id="KW-0677">Repeat</keyword>